<accession>A6IAS5</accession>
<evidence type="ECO:0000256" key="5">
    <source>
        <dbReference type="ARBA" id="ARBA00022840"/>
    </source>
</evidence>
<dbReference type="InterPro" id="IPR017998">
    <property type="entry name" value="Chaperone_TCP-1"/>
</dbReference>
<dbReference type="FunFam" id="3.30.260.10:FF:000049">
    <property type="entry name" value="T-complex protein 1 subunit eta"/>
    <property type="match status" value="1"/>
</dbReference>
<dbReference type="SUPFAM" id="SSF48592">
    <property type="entry name" value="GroEL equatorial domain-like"/>
    <property type="match status" value="1"/>
</dbReference>
<evidence type="ECO:0000256" key="3">
    <source>
        <dbReference type="ARBA" id="ARBA00022490"/>
    </source>
</evidence>
<reference evidence="9" key="1">
    <citation type="submission" date="2005-09" db="EMBL/GenBank/DDBJ databases">
        <authorList>
            <person name="Mural R.J."/>
            <person name="Li P.W."/>
            <person name="Adams M.D."/>
            <person name="Amanatides P.G."/>
            <person name="Baden-Tillson H."/>
            <person name="Barnstead M."/>
            <person name="Chin S.H."/>
            <person name="Dew I."/>
            <person name="Evans C.A."/>
            <person name="Ferriera S."/>
            <person name="Flanigan M."/>
            <person name="Fosler C."/>
            <person name="Glodek A."/>
            <person name="Gu Z."/>
            <person name="Holt R.A."/>
            <person name="Jennings D."/>
            <person name="Kraft C.L."/>
            <person name="Lu F."/>
            <person name="Nguyen T."/>
            <person name="Nusskern D.R."/>
            <person name="Pfannkoch C.M."/>
            <person name="Sitter C."/>
            <person name="Sutton G.G."/>
            <person name="Venter J.C."/>
            <person name="Wang Z."/>
            <person name="Woodage T."/>
            <person name="Zheng X.H."/>
            <person name="Zhong F."/>
        </authorList>
    </citation>
    <scope>NUCLEOTIDE SEQUENCE [LARGE SCALE GENOMIC DNA]</scope>
    <source>
        <strain>BN</strain>
        <strain evidence="9">Sprague-Dawley</strain>
    </source>
</reference>
<keyword evidence="4 7" id="KW-0547">Nucleotide-binding</keyword>
<dbReference type="GO" id="GO:0016887">
    <property type="term" value="F:ATP hydrolysis activity"/>
    <property type="evidence" value="ECO:0007669"/>
    <property type="project" value="InterPro"/>
</dbReference>
<keyword evidence="6 7" id="KW-0143">Chaperone</keyword>
<dbReference type="Pfam" id="PF00118">
    <property type="entry name" value="Cpn60_TCP1"/>
    <property type="match status" value="1"/>
</dbReference>
<dbReference type="InterPro" id="IPR027413">
    <property type="entry name" value="GROEL-like_equatorial_sf"/>
</dbReference>
<evidence type="ECO:0000256" key="7">
    <source>
        <dbReference type="RuleBase" id="RU004187"/>
    </source>
</evidence>
<dbReference type="GO" id="GO:0140662">
    <property type="term" value="F:ATP-dependent protein folding chaperone"/>
    <property type="evidence" value="ECO:0007669"/>
    <property type="project" value="InterPro"/>
</dbReference>
<dbReference type="InterPro" id="IPR002194">
    <property type="entry name" value="Chaperonin_TCP-1_CS"/>
</dbReference>
<keyword evidence="5 7" id="KW-0067">ATP-binding</keyword>
<comment type="similarity">
    <text evidence="2 7">Belongs to the TCP-1 chaperonin family.</text>
</comment>
<protein>
    <submittedName>
        <fullName evidence="8">RCG55994, isoform CRA_d</fullName>
    </submittedName>
</protein>
<dbReference type="PANTHER" id="PTHR11353">
    <property type="entry name" value="CHAPERONIN"/>
    <property type="match status" value="1"/>
</dbReference>
<evidence type="ECO:0000313" key="9">
    <source>
        <dbReference type="Proteomes" id="UP000234681"/>
    </source>
</evidence>
<dbReference type="EMBL" id="CH473957">
    <property type="protein sequence ID" value="EDL91194.1"/>
    <property type="molecule type" value="Genomic_DNA"/>
</dbReference>
<dbReference type="PROSITE" id="PS00750">
    <property type="entry name" value="TCP1_1"/>
    <property type="match status" value="1"/>
</dbReference>
<dbReference type="GO" id="GO:0005524">
    <property type="term" value="F:ATP binding"/>
    <property type="evidence" value="ECO:0007669"/>
    <property type="project" value="UniProtKB-KW"/>
</dbReference>
<evidence type="ECO:0000256" key="2">
    <source>
        <dbReference type="ARBA" id="ARBA00008020"/>
    </source>
</evidence>
<proteinExistence type="inferred from homology"/>
<evidence type="ECO:0000256" key="4">
    <source>
        <dbReference type="ARBA" id="ARBA00022741"/>
    </source>
</evidence>
<dbReference type="AlphaFoldDB" id="A6IAS5"/>
<sequence length="206" mass="22265">MMPTPVILLKEGTDSSQGIPQLVSNISACQVIAEAVRTTLGPRGMDKLIVDGRGKATISNDGATILKLLDVVHPAAKTLVDIAKSQDAEVGDGTTSVTLLAAEFLKQVKPYVEEGLHPQIIIRAFRTATQLAVNKIKEIAVTVKKQDKVEQRKMLEKCAMTALSSKLISQQKVFFAKMVVDAVMMLDELLQLKMIGIKKVQGGALE</sequence>
<dbReference type="InterPro" id="IPR002423">
    <property type="entry name" value="Cpn60/GroEL/TCP-1"/>
</dbReference>
<evidence type="ECO:0000256" key="6">
    <source>
        <dbReference type="ARBA" id="ARBA00023186"/>
    </source>
</evidence>
<dbReference type="GO" id="GO:0005737">
    <property type="term" value="C:cytoplasm"/>
    <property type="evidence" value="ECO:0007669"/>
    <property type="project" value="UniProtKB-SubCell"/>
</dbReference>
<dbReference type="InterPro" id="IPR027410">
    <property type="entry name" value="TCP-1-like_intermed_sf"/>
</dbReference>
<dbReference type="PRINTS" id="PR00304">
    <property type="entry name" value="TCOMPLEXTCP1"/>
</dbReference>
<dbReference type="PROSITE" id="PS00751">
    <property type="entry name" value="TCP1_2"/>
    <property type="match status" value="1"/>
</dbReference>
<dbReference type="Proteomes" id="UP000234681">
    <property type="component" value="Chromosome 4"/>
</dbReference>
<dbReference type="PROSITE" id="PS00995">
    <property type="entry name" value="TCP1_3"/>
    <property type="match status" value="1"/>
</dbReference>
<organism evidence="8 9">
    <name type="scientific">Rattus norvegicus</name>
    <name type="common">Rat</name>
    <dbReference type="NCBI Taxonomy" id="10116"/>
    <lineage>
        <taxon>Eukaryota</taxon>
        <taxon>Metazoa</taxon>
        <taxon>Chordata</taxon>
        <taxon>Craniata</taxon>
        <taxon>Vertebrata</taxon>
        <taxon>Euteleostomi</taxon>
        <taxon>Mammalia</taxon>
        <taxon>Eutheria</taxon>
        <taxon>Euarchontoglires</taxon>
        <taxon>Glires</taxon>
        <taxon>Rodentia</taxon>
        <taxon>Myomorpha</taxon>
        <taxon>Muroidea</taxon>
        <taxon>Muridae</taxon>
        <taxon>Murinae</taxon>
        <taxon>Rattus</taxon>
    </lineage>
</organism>
<evidence type="ECO:0000313" key="8">
    <source>
        <dbReference type="EMBL" id="EDL91194.1"/>
    </source>
</evidence>
<name>A6IAS5_RAT</name>
<dbReference type="FunFam" id="1.10.560.10:FF:000045">
    <property type="entry name" value="T-complex protein 1 subunit eta"/>
    <property type="match status" value="1"/>
</dbReference>
<dbReference type="Gene3D" id="1.10.560.10">
    <property type="entry name" value="GroEL-like equatorial domain"/>
    <property type="match status" value="1"/>
</dbReference>
<evidence type="ECO:0000256" key="1">
    <source>
        <dbReference type="ARBA" id="ARBA00004496"/>
    </source>
</evidence>
<dbReference type="SUPFAM" id="SSF54849">
    <property type="entry name" value="GroEL-intermediate domain like"/>
    <property type="match status" value="1"/>
</dbReference>
<comment type="subcellular location">
    <subcellularLocation>
        <location evidence="1">Cytoplasm</location>
    </subcellularLocation>
</comment>
<gene>
    <name evidence="8" type="ORF">rCG_55994</name>
</gene>
<dbReference type="GO" id="GO:0051082">
    <property type="term" value="F:unfolded protein binding"/>
    <property type="evidence" value="ECO:0007669"/>
    <property type="project" value="InterPro"/>
</dbReference>
<keyword evidence="3" id="KW-0963">Cytoplasm</keyword>